<sequence>MSLLKSLWMSFTKYFFCLFSTNAIKLINFNDLIEKSIFKMTHNEDELVEILLENIENRENIKKVCCAICLDEKSDEIIKKYHRIHTCTDSIICDSCLLEFNSRMVKTCPICKLPLTVNTKTKLGISRKGLLITSIILSVIIKIIFECAITPIILNSKISQPHGQVNKSYMAVLIISNGLINYGAILLVGIIFEYLHEKYLKVWLISLLALLFYHVIVLVIIYNIFSHDQNVFKHYVLYFNVPVYGGMYFIVICTLIKYVFGNCKKFCLDNWFETKIKHFYIESIEIA</sequence>
<keyword evidence="1" id="KW-0472">Membrane</keyword>
<evidence type="ECO:0000259" key="2">
    <source>
        <dbReference type="PROSITE" id="PS50089"/>
    </source>
</evidence>
<name>A0A6C0E9Q4_9ZZZZ</name>
<feature type="domain" description="RING-type" evidence="2">
    <location>
        <begin position="66"/>
        <end position="112"/>
    </location>
</feature>
<keyword evidence="1" id="KW-1133">Transmembrane helix</keyword>
<dbReference type="PROSITE" id="PS50089">
    <property type="entry name" value="ZF_RING_2"/>
    <property type="match status" value="1"/>
</dbReference>
<evidence type="ECO:0000256" key="1">
    <source>
        <dbReference type="SAM" id="Phobius"/>
    </source>
</evidence>
<feature type="transmembrane region" description="Helical" evidence="1">
    <location>
        <begin position="169"/>
        <end position="195"/>
    </location>
</feature>
<feature type="transmembrane region" description="Helical" evidence="1">
    <location>
        <begin position="202"/>
        <end position="225"/>
    </location>
</feature>
<evidence type="ECO:0000313" key="3">
    <source>
        <dbReference type="EMBL" id="QHT25113.1"/>
    </source>
</evidence>
<accession>A0A6C0E9Q4</accession>
<dbReference type="SUPFAM" id="SSF57850">
    <property type="entry name" value="RING/U-box"/>
    <property type="match status" value="1"/>
</dbReference>
<dbReference type="AlphaFoldDB" id="A0A6C0E9Q4"/>
<dbReference type="EMBL" id="MN739756">
    <property type="protein sequence ID" value="QHT25113.1"/>
    <property type="molecule type" value="Genomic_DNA"/>
</dbReference>
<keyword evidence="1" id="KW-0812">Transmembrane</keyword>
<feature type="transmembrane region" description="Helical" evidence="1">
    <location>
        <begin position="237"/>
        <end position="260"/>
    </location>
</feature>
<reference evidence="3" key="1">
    <citation type="journal article" date="2020" name="Nature">
        <title>Giant virus diversity and host interactions through global metagenomics.</title>
        <authorList>
            <person name="Schulz F."/>
            <person name="Roux S."/>
            <person name="Paez-Espino D."/>
            <person name="Jungbluth S."/>
            <person name="Walsh D.A."/>
            <person name="Denef V.J."/>
            <person name="McMahon K.D."/>
            <person name="Konstantinidis K.T."/>
            <person name="Eloe-Fadrosh E.A."/>
            <person name="Kyrpides N.C."/>
            <person name="Woyke T."/>
        </authorList>
    </citation>
    <scope>NUCLEOTIDE SEQUENCE</scope>
    <source>
        <strain evidence="3">GVMAG-M-3300023179-150</strain>
    </source>
</reference>
<protein>
    <recommendedName>
        <fullName evidence="2">RING-type domain-containing protein</fullName>
    </recommendedName>
</protein>
<proteinExistence type="predicted"/>
<dbReference type="InterPro" id="IPR001841">
    <property type="entry name" value="Znf_RING"/>
</dbReference>
<feature type="transmembrane region" description="Helical" evidence="1">
    <location>
        <begin position="130"/>
        <end position="154"/>
    </location>
</feature>
<organism evidence="3">
    <name type="scientific">viral metagenome</name>
    <dbReference type="NCBI Taxonomy" id="1070528"/>
    <lineage>
        <taxon>unclassified sequences</taxon>
        <taxon>metagenomes</taxon>
        <taxon>organismal metagenomes</taxon>
    </lineage>
</organism>